<organism evidence="8">
    <name type="scientific">termite gut metagenome</name>
    <dbReference type="NCBI Taxonomy" id="433724"/>
    <lineage>
        <taxon>unclassified sequences</taxon>
        <taxon>metagenomes</taxon>
        <taxon>organismal metagenomes</taxon>
    </lineage>
</organism>
<feature type="transmembrane region" description="Helical" evidence="6">
    <location>
        <begin position="294"/>
        <end position="316"/>
    </location>
</feature>
<comment type="subcellular location">
    <subcellularLocation>
        <location evidence="1">Cell membrane</location>
        <topology evidence="1">Multi-pass membrane protein</topology>
    </subcellularLocation>
</comment>
<keyword evidence="5 6" id="KW-0472">Membrane</keyword>
<evidence type="ECO:0000256" key="6">
    <source>
        <dbReference type="SAM" id="Phobius"/>
    </source>
</evidence>
<feature type="transmembrane region" description="Helical" evidence="6">
    <location>
        <begin position="209"/>
        <end position="227"/>
    </location>
</feature>
<comment type="caution">
    <text evidence="8">The sequence shown here is derived from an EMBL/GenBank/DDBJ whole genome shotgun (WGS) entry which is preliminary data.</text>
</comment>
<dbReference type="PANTHER" id="PTHR23513:SF6">
    <property type="entry name" value="MAJOR FACILITATOR SUPERFAMILY ASSOCIATED DOMAIN-CONTAINING PROTEIN"/>
    <property type="match status" value="1"/>
</dbReference>
<dbReference type="PROSITE" id="PS50850">
    <property type="entry name" value="MFS"/>
    <property type="match status" value="1"/>
</dbReference>
<dbReference type="AlphaFoldDB" id="A0A5J4RGS3"/>
<keyword evidence="3 6" id="KW-0812">Transmembrane</keyword>
<feature type="transmembrane region" description="Helical" evidence="6">
    <location>
        <begin position="51"/>
        <end position="70"/>
    </location>
</feature>
<evidence type="ECO:0000256" key="1">
    <source>
        <dbReference type="ARBA" id="ARBA00004651"/>
    </source>
</evidence>
<feature type="transmembrane region" description="Helical" evidence="6">
    <location>
        <begin position="258"/>
        <end position="282"/>
    </location>
</feature>
<evidence type="ECO:0000313" key="8">
    <source>
        <dbReference type="EMBL" id="KAA6332495.1"/>
    </source>
</evidence>
<feature type="transmembrane region" description="Helical" evidence="6">
    <location>
        <begin position="115"/>
        <end position="138"/>
    </location>
</feature>
<dbReference type="SUPFAM" id="SSF103473">
    <property type="entry name" value="MFS general substrate transporter"/>
    <property type="match status" value="1"/>
</dbReference>
<feature type="transmembrane region" description="Helical" evidence="6">
    <location>
        <begin position="322"/>
        <end position="343"/>
    </location>
</feature>
<keyword evidence="4 6" id="KW-1133">Transmembrane helix</keyword>
<evidence type="ECO:0000256" key="3">
    <source>
        <dbReference type="ARBA" id="ARBA00022692"/>
    </source>
</evidence>
<dbReference type="GO" id="GO:0005886">
    <property type="term" value="C:plasma membrane"/>
    <property type="evidence" value="ECO:0007669"/>
    <property type="project" value="UniProtKB-SubCell"/>
</dbReference>
<proteinExistence type="predicted"/>
<reference evidence="8" key="1">
    <citation type="submission" date="2019-03" db="EMBL/GenBank/DDBJ databases">
        <title>Single cell metagenomics reveals metabolic interactions within the superorganism composed of flagellate Streblomastix strix and complex community of Bacteroidetes bacteria on its surface.</title>
        <authorList>
            <person name="Treitli S.C."/>
            <person name="Kolisko M."/>
            <person name="Husnik F."/>
            <person name="Keeling P."/>
            <person name="Hampl V."/>
        </authorList>
    </citation>
    <scope>NUCLEOTIDE SEQUENCE</scope>
    <source>
        <strain evidence="8">STM</strain>
    </source>
</reference>
<sequence>FLLPQSLLGLISGVFVDRWNRKLTMILADSFIALCTLAITFMFFEGKVEIRYIYLLLVLHSIGSAFHTPAMQASVPLLAPANQLARVAGISQMINSACSIAGPPLGAFLLGLFDVAYILLLDVAGALIACVSLLFVHIPNPERKEKTKLNIWNDLREAANGVRAIKGLVSLFLISVLATFVIMPVNVLFPLLTLIHFSGSTFQMGIIEVVWGGGMLLGGGIIGIWALKINKVVLINAMYLLLGLMFFFSGLLPPEGFIFFAIFSFFGGMAGSIYYASFIAVIQLRVAPEILGRVFSTYSSVNLLPSILGLLGTGFIADTIGISTTFLISGLIVCLLGIISYFFPTMLSLGKDI</sequence>
<dbReference type="GO" id="GO:0022857">
    <property type="term" value="F:transmembrane transporter activity"/>
    <property type="evidence" value="ECO:0007669"/>
    <property type="project" value="InterPro"/>
</dbReference>
<dbReference type="CDD" id="cd06173">
    <property type="entry name" value="MFS_MefA_like"/>
    <property type="match status" value="1"/>
</dbReference>
<dbReference type="Pfam" id="PF07690">
    <property type="entry name" value="MFS_1"/>
    <property type="match status" value="1"/>
</dbReference>
<dbReference type="EMBL" id="SNRY01001234">
    <property type="protein sequence ID" value="KAA6332495.1"/>
    <property type="molecule type" value="Genomic_DNA"/>
</dbReference>
<dbReference type="Gene3D" id="1.20.1250.20">
    <property type="entry name" value="MFS general substrate transporter like domains"/>
    <property type="match status" value="1"/>
</dbReference>
<feature type="non-terminal residue" evidence="8">
    <location>
        <position position="1"/>
    </location>
</feature>
<dbReference type="InterPro" id="IPR011701">
    <property type="entry name" value="MFS"/>
</dbReference>
<gene>
    <name evidence="8" type="ORF">EZS27_019010</name>
</gene>
<evidence type="ECO:0000256" key="2">
    <source>
        <dbReference type="ARBA" id="ARBA00022475"/>
    </source>
</evidence>
<protein>
    <recommendedName>
        <fullName evidence="7">Major facilitator superfamily (MFS) profile domain-containing protein</fullName>
    </recommendedName>
</protein>
<dbReference type="InterPro" id="IPR036259">
    <property type="entry name" value="MFS_trans_sf"/>
</dbReference>
<dbReference type="PANTHER" id="PTHR23513">
    <property type="entry name" value="INTEGRAL MEMBRANE EFFLUX PROTEIN-RELATED"/>
    <property type="match status" value="1"/>
</dbReference>
<feature type="transmembrane region" description="Helical" evidence="6">
    <location>
        <begin position="168"/>
        <end position="189"/>
    </location>
</feature>
<feature type="domain" description="Major facilitator superfamily (MFS) profile" evidence="7">
    <location>
        <begin position="1"/>
        <end position="348"/>
    </location>
</feature>
<accession>A0A5J4RGS3</accession>
<evidence type="ECO:0000259" key="7">
    <source>
        <dbReference type="PROSITE" id="PS50850"/>
    </source>
</evidence>
<evidence type="ECO:0000256" key="4">
    <source>
        <dbReference type="ARBA" id="ARBA00022989"/>
    </source>
</evidence>
<dbReference type="InterPro" id="IPR020846">
    <property type="entry name" value="MFS_dom"/>
</dbReference>
<feature type="transmembrane region" description="Helical" evidence="6">
    <location>
        <begin position="23"/>
        <end position="44"/>
    </location>
</feature>
<feature type="transmembrane region" description="Helical" evidence="6">
    <location>
        <begin position="234"/>
        <end position="252"/>
    </location>
</feature>
<evidence type="ECO:0000256" key="5">
    <source>
        <dbReference type="ARBA" id="ARBA00023136"/>
    </source>
</evidence>
<name>A0A5J4RGS3_9ZZZZ</name>
<keyword evidence="2" id="KW-1003">Cell membrane</keyword>